<evidence type="ECO:0000256" key="2">
    <source>
        <dbReference type="SAM" id="Phobius"/>
    </source>
</evidence>
<evidence type="ECO:0000313" key="6">
    <source>
        <dbReference type="Proteomes" id="UP000823123"/>
    </source>
</evidence>
<sequence length="250" mass="28293">MKNKFLLVLTLIFSMILPSCVFVSFSSMATQEEETYILDETGTLKDNEISELNKNLKEISSKYKIGTFVALIDKDAKITAKGYIKEFETKDNIVFVISKKDRKWAIEASGKGKINFDSYCQEYTIEKIKSYLSKSDYFEAIKEYNKNVEKFLEKGSKGEPYSQKNKIKENNLLWIAGSLVTGFLIAYGIGAYYKSQLNNVHNETSANNYILDSEITNRDDIFIRNEIIKTARSKSSSGSSSDGDSSDGSF</sequence>
<protein>
    <submittedName>
        <fullName evidence="5">TPM domain-containing protein</fullName>
    </submittedName>
</protein>
<reference evidence="5 6" key="1">
    <citation type="submission" date="2020-09" db="EMBL/GenBank/DDBJ databases">
        <title>Parvimonas S3374 sp. nov.</title>
        <authorList>
            <person name="Buhl M."/>
        </authorList>
    </citation>
    <scope>NUCLEOTIDE SEQUENCE [LARGE SCALE GENOMIC DNA]</scope>
    <source>
        <strain evidence="5 6">S3374</strain>
    </source>
</reference>
<comment type="caution">
    <text evidence="5">The sequence shown here is derived from an EMBL/GenBank/DDBJ whole genome shotgun (WGS) entry which is preliminary data.</text>
</comment>
<organism evidence="5 6">
    <name type="scientific">Parvimonas parva</name>
    <dbReference type="NCBI Taxonomy" id="2769485"/>
    <lineage>
        <taxon>Bacteria</taxon>
        <taxon>Bacillati</taxon>
        <taxon>Bacillota</taxon>
        <taxon>Tissierellia</taxon>
        <taxon>Tissierellales</taxon>
        <taxon>Peptoniphilaceae</taxon>
        <taxon>Parvimonas</taxon>
    </lineage>
</organism>
<dbReference type="Pfam" id="PF04536">
    <property type="entry name" value="TPM_phosphatase"/>
    <property type="match status" value="1"/>
</dbReference>
<feature type="domain" description="TPM" evidence="4">
    <location>
        <begin position="38"/>
        <end position="147"/>
    </location>
</feature>
<dbReference type="InterPro" id="IPR007621">
    <property type="entry name" value="TPM_dom"/>
</dbReference>
<keyword evidence="2" id="KW-0812">Transmembrane</keyword>
<dbReference type="Gene3D" id="3.10.310.50">
    <property type="match status" value="1"/>
</dbReference>
<dbReference type="Proteomes" id="UP000823123">
    <property type="component" value="Unassembled WGS sequence"/>
</dbReference>
<keyword evidence="2" id="KW-1133">Transmembrane helix</keyword>
<evidence type="ECO:0000256" key="3">
    <source>
        <dbReference type="SAM" id="SignalP"/>
    </source>
</evidence>
<feature type="compositionally biased region" description="Low complexity" evidence="1">
    <location>
        <begin position="235"/>
        <end position="250"/>
    </location>
</feature>
<keyword evidence="2" id="KW-0472">Membrane</keyword>
<dbReference type="EMBL" id="JACVDA010000017">
    <property type="protein sequence ID" value="MBK1468917.1"/>
    <property type="molecule type" value="Genomic_DNA"/>
</dbReference>
<name>A0ABS1CBR6_9FIRM</name>
<proteinExistence type="predicted"/>
<feature type="signal peptide" evidence="3">
    <location>
        <begin position="1"/>
        <end position="29"/>
    </location>
</feature>
<keyword evidence="3" id="KW-0732">Signal</keyword>
<feature type="transmembrane region" description="Helical" evidence="2">
    <location>
        <begin position="172"/>
        <end position="193"/>
    </location>
</feature>
<keyword evidence="6" id="KW-1185">Reference proteome</keyword>
<evidence type="ECO:0000313" key="5">
    <source>
        <dbReference type="EMBL" id="MBK1468917.1"/>
    </source>
</evidence>
<feature type="chain" id="PRO_5045405579" evidence="3">
    <location>
        <begin position="30"/>
        <end position="250"/>
    </location>
</feature>
<evidence type="ECO:0000256" key="1">
    <source>
        <dbReference type="SAM" id="MobiDB-lite"/>
    </source>
</evidence>
<feature type="region of interest" description="Disordered" evidence="1">
    <location>
        <begin position="231"/>
        <end position="250"/>
    </location>
</feature>
<evidence type="ECO:0000259" key="4">
    <source>
        <dbReference type="Pfam" id="PF04536"/>
    </source>
</evidence>
<dbReference type="RefSeq" id="WP_201275803.1">
    <property type="nucleotide sequence ID" value="NZ_JACVDA010000017.1"/>
</dbReference>
<accession>A0ABS1CBR6</accession>
<gene>
    <name evidence="5" type="ORF">IBJ83_06265</name>
</gene>